<protein>
    <submittedName>
        <fullName evidence="1">Uncharacterized protein</fullName>
    </submittedName>
</protein>
<accession>A0A0C3E7L3</accession>
<sequence>MSRDSPKYDFELDIYPHFDDLPRLNNPSNMQRIHLGVVRIEERQQPSNEQIGSSAPTKRVWLWETRLRGELMIQCVEALMRIIRKVLTLLPSDYFEGATVVKDEFEKWMRLLCQIRAIRIQYDLAATTTTLHL</sequence>
<proteinExistence type="predicted"/>
<gene>
    <name evidence="1" type="ORF">SCLCIDRAFT_23447</name>
</gene>
<dbReference type="EMBL" id="KN822028">
    <property type="protein sequence ID" value="KIM64429.1"/>
    <property type="molecule type" value="Genomic_DNA"/>
</dbReference>
<dbReference type="HOGENOM" id="CLU_1907924_0_0_1"/>
<keyword evidence="2" id="KW-1185">Reference proteome</keyword>
<organism evidence="1 2">
    <name type="scientific">Scleroderma citrinum Foug A</name>
    <dbReference type="NCBI Taxonomy" id="1036808"/>
    <lineage>
        <taxon>Eukaryota</taxon>
        <taxon>Fungi</taxon>
        <taxon>Dikarya</taxon>
        <taxon>Basidiomycota</taxon>
        <taxon>Agaricomycotina</taxon>
        <taxon>Agaricomycetes</taxon>
        <taxon>Agaricomycetidae</taxon>
        <taxon>Boletales</taxon>
        <taxon>Sclerodermatineae</taxon>
        <taxon>Sclerodermataceae</taxon>
        <taxon>Scleroderma</taxon>
    </lineage>
</organism>
<dbReference type="AlphaFoldDB" id="A0A0C3E7L3"/>
<reference evidence="2" key="2">
    <citation type="submission" date="2015-01" db="EMBL/GenBank/DDBJ databases">
        <title>Evolutionary Origins and Diversification of the Mycorrhizal Mutualists.</title>
        <authorList>
            <consortium name="DOE Joint Genome Institute"/>
            <consortium name="Mycorrhizal Genomics Consortium"/>
            <person name="Kohler A."/>
            <person name="Kuo A."/>
            <person name="Nagy L.G."/>
            <person name="Floudas D."/>
            <person name="Copeland A."/>
            <person name="Barry K.W."/>
            <person name="Cichocki N."/>
            <person name="Veneault-Fourrey C."/>
            <person name="LaButti K."/>
            <person name="Lindquist E.A."/>
            <person name="Lipzen A."/>
            <person name="Lundell T."/>
            <person name="Morin E."/>
            <person name="Murat C."/>
            <person name="Riley R."/>
            <person name="Ohm R."/>
            <person name="Sun H."/>
            <person name="Tunlid A."/>
            <person name="Henrissat B."/>
            <person name="Grigoriev I.V."/>
            <person name="Hibbett D.S."/>
            <person name="Martin F."/>
        </authorList>
    </citation>
    <scope>NUCLEOTIDE SEQUENCE [LARGE SCALE GENOMIC DNA]</scope>
    <source>
        <strain evidence="2">Foug A</strain>
    </source>
</reference>
<dbReference type="Proteomes" id="UP000053989">
    <property type="component" value="Unassembled WGS sequence"/>
</dbReference>
<evidence type="ECO:0000313" key="2">
    <source>
        <dbReference type="Proteomes" id="UP000053989"/>
    </source>
</evidence>
<name>A0A0C3E7L3_9AGAM</name>
<dbReference type="InParanoid" id="A0A0C3E7L3"/>
<reference evidence="1 2" key="1">
    <citation type="submission" date="2014-04" db="EMBL/GenBank/DDBJ databases">
        <authorList>
            <consortium name="DOE Joint Genome Institute"/>
            <person name="Kuo A."/>
            <person name="Kohler A."/>
            <person name="Nagy L.G."/>
            <person name="Floudas D."/>
            <person name="Copeland A."/>
            <person name="Barry K.W."/>
            <person name="Cichocki N."/>
            <person name="Veneault-Fourrey C."/>
            <person name="LaButti K."/>
            <person name="Lindquist E.A."/>
            <person name="Lipzen A."/>
            <person name="Lundell T."/>
            <person name="Morin E."/>
            <person name="Murat C."/>
            <person name="Sun H."/>
            <person name="Tunlid A."/>
            <person name="Henrissat B."/>
            <person name="Grigoriev I.V."/>
            <person name="Hibbett D.S."/>
            <person name="Martin F."/>
            <person name="Nordberg H.P."/>
            <person name="Cantor M.N."/>
            <person name="Hua S.X."/>
        </authorList>
    </citation>
    <scope>NUCLEOTIDE SEQUENCE [LARGE SCALE GENOMIC DNA]</scope>
    <source>
        <strain evidence="1 2">Foug A</strain>
    </source>
</reference>
<evidence type="ECO:0000313" key="1">
    <source>
        <dbReference type="EMBL" id="KIM64429.1"/>
    </source>
</evidence>